<dbReference type="FunFam" id="3.80.10.10:FF:000041">
    <property type="entry name" value="LRR receptor-like serine/threonine-protein kinase ERECTA"/>
    <property type="match status" value="2"/>
</dbReference>
<dbReference type="FunFam" id="3.80.10.10:FF:000213">
    <property type="entry name" value="Tyrosine-sulfated glycopeptide receptor 1"/>
    <property type="match status" value="1"/>
</dbReference>
<proteinExistence type="inferred from homology"/>
<dbReference type="SUPFAM" id="SSF52058">
    <property type="entry name" value="L domain-like"/>
    <property type="match status" value="2"/>
</dbReference>
<evidence type="ECO:0000256" key="1">
    <source>
        <dbReference type="ARBA" id="ARBA00004251"/>
    </source>
</evidence>
<gene>
    <name evidence="13" type="ORF">QVD17_05550</name>
</gene>
<evidence type="ECO:0000256" key="10">
    <source>
        <dbReference type="ARBA" id="ARBA00023170"/>
    </source>
</evidence>
<keyword evidence="5 12" id="KW-0812">Transmembrane</keyword>
<feature type="transmembrane region" description="Helical" evidence="12">
    <location>
        <begin position="956"/>
        <end position="978"/>
    </location>
</feature>
<dbReference type="SUPFAM" id="SSF52075">
    <property type="entry name" value="Outer arm dynein light chain 1"/>
    <property type="match status" value="1"/>
</dbReference>
<evidence type="ECO:0000256" key="12">
    <source>
        <dbReference type="SAM" id="Phobius"/>
    </source>
</evidence>
<keyword evidence="7" id="KW-0677">Repeat</keyword>
<sequence length="1006" mass="113333">MHTTKLSYFFSIFMTSILFQIISLLLVQYLLLFLTCSTASLLSHDEECLALFEFMQTNFYQNYDNSGGFQNFDSWRNINTSDNGLSTSDCCLFDGVTCSNKQHVIGLDLSGSSLTGVINSNSTLFKLVHLQMLNLSENNFVESQIPSEIARLKQLRSLDLADSGFSGQIPNELSHLKQLTLLDLSWNPLKLQSYGLEYFLQNMTRLVNLHLSGVNLSSSVPSFLANFSSMRSIDLEDCQLQDEFPWAIFHLPKLKYLNVGNNSKLSGSMPEFHNNTVLEYLVLFSTGFTGFIPKSIGNLNQLEVLNLETCHFSGHIPGSLPNLTQLTYLSISENMLTGVVPSLASLSTFTVLHLGHNNFDIWHAYGWINKLTNLNRLRLDNMNIHDEILPYLANLTKLSYVVMERNFIFGHIPTTIMNLSQLTIFDLQYNQFSGQIPGSFLNCKNLEYFNLDFNNFSGKVGLDSFFGLNKLKVLSFSYNILSFVTTNNYTNDTLPELVDLGLSSCNLKEFPAFLQSRTKMSGLLLEDNEIEGLIPNWFCNNSKETLQVLSLQGNYITGFCPHSRFIPWIRLEVFDMTNNQLQGQLPIPPKTIVIYLVRNNNLSGEIPPLICDMKFLQVLDLSYNKMTGTLPSCLNSLNNPSLLNLNLKKNNFHGQMRFKCTHGSLLKYIDLSENQLTGQLPKFMANCVNLEYLSLAYNSFKDVFPLWLGTLPNLQVLLLGSNKLYGTIHGLSTISSQFLKLRIIDISNNHFSGQLSDKSFQTWNAMKSVFIGGSSAMGSQIPLEILQPADVPYSMTLTNKGVKREYVKILTIFTVIDLSCNNFEGLIPQSLQNLHGLESLNLSNNHFTGHISPSLGNLKNLESLDLSQNELSGQIPQQLLQLGFLAILNVSLNHLDGRIPQGKQFDTFENNSYFGNLGLCGKPLSHECKDTKASSLLPPRSSNEYKSLLPSDTIDWMVVLLGVGSGLVMGIVSGRYMYARYDDVLLERFGMRNDRWVRPLRNTRRN</sequence>
<keyword evidence="11" id="KW-0325">Glycoprotein</keyword>
<keyword evidence="10" id="KW-0675">Receptor</keyword>
<evidence type="ECO:0000313" key="13">
    <source>
        <dbReference type="EMBL" id="KAK1439730.1"/>
    </source>
</evidence>
<dbReference type="SUPFAM" id="SSF52047">
    <property type="entry name" value="RNI-like"/>
    <property type="match status" value="1"/>
</dbReference>
<dbReference type="Pfam" id="PF13855">
    <property type="entry name" value="LRR_8"/>
    <property type="match status" value="2"/>
</dbReference>
<feature type="transmembrane region" description="Helical" evidence="12">
    <location>
        <begin position="12"/>
        <end position="34"/>
    </location>
</feature>
<dbReference type="InterPro" id="IPR046956">
    <property type="entry name" value="RLP23-like"/>
</dbReference>
<reference evidence="13" key="1">
    <citation type="journal article" date="2023" name="bioRxiv">
        <title>Improved chromosome-level genome assembly for marigold (Tagetes erecta).</title>
        <authorList>
            <person name="Jiang F."/>
            <person name="Yuan L."/>
            <person name="Wang S."/>
            <person name="Wang H."/>
            <person name="Xu D."/>
            <person name="Wang A."/>
            <person name="Fan W."/>
        </authorList>
    </citation>
    <scope>NUCLEOTIDE SEQUENCE</scope>
    <source>
        <strain evidence="13">WSJ</strain>
        <tissue evidence="13">Leaf</tissue>
    </source>
</reference>
<dbReference type="InterPro" id="IPR001611">
    <property type="entry name" value="Leu-rich_rpt"/>
</dbReference>
<keyword evidence="14" id="KW-1185">Reference proteome</keyword>
<evidence type="ECO:0000256" key="8">
    <source>
        <dbReference type="ARBA" id="ARBA00022989"/>
    </source>
</evidence>
<evidence type="ECO:0000256" key="4">
    <source>
        <dbReference type="ARBA" id="ARBA00022614"/>
    </source>
</evidence>
<dbReference type="InterPro" id="IPR003591">
    <property type="entry name" value="Leu-rich_rpt_typical-subtyp"/>
</dbReference>
<dbReference type="Proteomes" id="UP001229421">
    <property type="component" value="Unassembled WGS sequence"/>
</dbReference>
<evidence type="ECO:0008006" key="15">
    <source>
        <dbReference type="Google" id="ProtNLM"/>
    </source>
</evidence>
<evidence type="ECO:0000256" key="9">
    <source>
        <dbReference type="ARBA" id="ARBA00023136"/>
    </source>
</evidence>
<dbReference type="GO" id="GO:0005886">
    <property type="term" value="C:plasma membrane"/>
    <property type="evidence" value="ECO:0007669"/>
    <property type="project" value="UniProtKB-SubCell"/>
</dbReference>
<evidence type="ECO:0000256" key="7">
    <source>
        <dbReference type="ARBA" id="ARBA00022737"/>
    </source>
</evidence>
<evidence type="ECO:0000256" key="5">
    <source>
        <dbReference type="ARBA" id="ARBA00022692"/>
    </source>
</evidence>
<dbReference type="GO" id="GO:0051707">
    <property type="term" value="P:response to other organism"/>
    <property type="evidence" value="ECO:0007669"/>
    <property type="project" value="UniProtKB-ARBA"/>
</dbReference>
<accession>A0AAD8LC67</accession>
<dbReference type="InterPro" id="IPR032675">
    <property type="entry name" value="LRR_dom_sf"/>
</dbReference>
<evidence type="ECO:0000313" key="14">
    <source>
        <dbReference type="Proteomes" id="UP001229421"/>
    </source>
</evidence>
<evidence type="ECO:0000256" key="2">
    <source>
        <dbReference type="ARBA" id="ARBA00009592"/>
    </source>
</evidence>
<dbReference type="PRINTS" id="PR00019">
    <property type="entry name" value="LEURICHRPT"/>
</dbReference>
<keyword evidence="4" id="KW-0433">Leucine-rich repeat</keyword>
<comment type="similarity">
    <text evidence="2">Belongs to the RLP family.</text>
</comment>
<dbReference type="PANTHER" id="PTHR48061:SF12">
    <property type="entry name" value="DISEASE RESISTANCE LIKE PROTEIN"/>
    <property type="match status" value="1"/>
</dbReference>
<dbReference type="Gene3D" id="3.80.10.10">
    <property type="entry name" value="Ribonuclease Inhibitor"/>
    <property type="match status" value="4"/>
</dbReference>
<comment type="subcellular location">
    <subcellularLocation>
        <location evidence="1">Cell membrane</location>
        <topology evidence="1">Single-pass type I membrane protein</topology>
    </subcellularLocation>
</comment>
<evidence type="ECO:0000256" key="11">
    <source>
        <dbReference type="ARBA" id="ARBA00023180"/>
    </source>
</evidence>
<organism evidence="13 14">
    <name type="scientific">Tagetes erecta</name>
    <name type="common">African marigold</name>
    <dbReference type="NCBI Taxonomy" id="13708"/>
    <lineage>
        <taxon>Eukaryota</taxon>
        <taxon>Viridiplantae</taxon>
        <taxon>Streptophyta</taxon>
        <taxon>Embryophyta</taxon>
        <taxon>Tracheophyta</taxon>
        <taxon>Spermatophyta</taxon>
        <taxon>Magnoliopsida</taxon>
        <taxon>eudicotyledons</taxon>
        <taxon>Gunneridae</taxon>
        <taxon>Pentapetalae</taxon>
        <taxon>asterids</taxon>
        <taxon>campanulids</taxon>
        <taxon>Asterales</taxon>
        <taxon>Asteraceae</taxon>
        <taxon>Asteroideae</taxon>
        <taxon>Heliantheae alliance</taxon>
        <taxon>Tageteae</taxon>
        <taxon>Tagetes</taxon>
    </lineage>
</organism>
<dbReference type="GO" id="GO:0006952">
    <property type="term" value="P:defense response"/>
    <property type="evidence" value="ECO:0007669"/>
    <property type="project" value="UniProtKB-ARBA"/>
</dbReference>
<evidence type="ECO:0000256" key="3">
    <source>
        <dbReference type="ARBA" id="ARBA00022475"/>
    </source>
</evidence>
<keyword evidence="8 12" id="KW-1133">Transmembrane helix</keyword>
<dbReference type="AlphaFoldDB" id="A0AAD8LC67"/>
<dbReference type="SMART" id="SM00369">
    <property type="entry name" value="LRR_TYP"/>
    <property type="match status" value="9"/>
</dbReference>
<dbReference type="PANTHER" id="PTHR48061">
    <property type="entry name" value="LEUCINE-RICH REPEAT RECEPTOR PROTEIN KINASE EMS1-LIKE-RELATED"/>
    <property type="match status" value="1"/>
</dbReference>
<keyword evidence="9 12" id="KW-0472">Membrane</keyword>
<dbReference type="Pfam" id="PF00560">
    <property type="entry name" value="LRR_1"/>
    <property type="match status" value="6"/>
</dbReference>
<protein>
    <recommendedName>
        <fullName evidence="15">Leucine-rich repeat-containing N-terminal plant-type domain-containing protein</fullName>
    </recommendedName>
</protein>
<comment type="caution">
    <text evidence="13">The sequence shown here is derived from an EMBL/GenBank/DDBJ whole genome shotgun (WGS) entry which is preliminary data.</text>
</comment>
<name>A0AAD8LC67_TARER</name>
<evidence type="ECO:0000256" key="6">
    <source>
        <dbReference type="ARBA" id="ARBA00022729"/>
    </source>
</evidence>
<keyword evidence="3" id="KW-1003">Cell membrane</keyword>
<keyword evidence="6" id="KW-0732">Signal</keyword>
<dbReference type="EMBL" id="JAUHHV010000001">
    <property type="protein sequence ID" value="KAK1439730.1"/>
    <property type="molecule type" value="Genomic_DNA"/>
</dbReference>